<name>A0A6M2DTG0_XENCH</name>
<evidence type="ECO:0000259" key="7">
    <source>
        <dbReference type="PROSITE" id="PS50059"/>
    </source>
</evidence>
<protein>
    <recommendedName>
        <fullName evidence="4">FK506-binding protein</fullName>
        <ecNumber evidence="4">5.2.1.8</ecNumber>
    </recommendedName>
</protein>
<dbReference type="Gene3D" id="3.10.50.40">
    <property type="match status" value="1"/>
</dbReference>
<dbReference type="PANTHER" id="PTHR43811:SF19">
    <property type="entry name" value="39 KDA FK506-BINDING NUCLEAR PROTEIN"/>
    <property type="match status" value="1"/>
</dbReference>
<sequence>MFWGLIMEPNKRYTQEVDKSFHVSQASLDIANSDAEPVQIMLTFEKRNYLLGTLQKGKVLQIPLDLNFDKGNLISFTSNGNSHVHLTGYLTPDDPYDDILNESGSDVEEEVPKLVPAKKAKRKNVEPEPSTSKKSRPADLQDLLNNTQGDSTSEDDEDYNPDDSAHDSDMEISGNALMDDELLDDDDDDDDDDDGNILDDDEDDDDDDDEDDDEEEDEDDDEEAAEEEKPKNGTKQKMKRPQQNGIAEQKDKKGKQIEKKDTKEVDAKQGKKVKKTLSGGVVVEDLKVGNGQVAQSGNKVQVYYVGRLKQNNKVFDSAQKGPGFKFGLGKGEVIKGWDVGVVGMKVGGKRRLTIPHSMAYGTKGSPPVIPPNSTLVFEIELRNVF</sequence>
<proteinExistence type="inferred from homology"/>
<feature type="domain" description="PPIase FKBP-type" evidence="7">
    <location>
        <begin position="297"/>
        <end position="385"/>
    </location>
</feature>
<evidence type="ECO:0000256" key="6">
    <source>
        <dbReference type="SAM" id="MobiDB-lite"/>
    </source>
</evidence>
<comment type="catalytic activity">
    <reaction evidence="1 4 5">
        <text>[protein]-peptidylproline (omega=180) = [protein]-peptidylproline (omega=0)</text>
        <dbReference type="Rhea" id="RHEA:16237"/>
        <dbReference type="Rhea" id="RHEA-COMP:10747"/>
        <dbReference type="Rhea" id="RHEA-COMP:10748"/>
        <dbReference type="ChEBI" id="CHEBI:83833"/>
        <dbReference type="ChEBI" id="CHEBI:83834"/>
        <dbReference type="EC" id="5.2.1.8"/>
    </reaction>
</comment>
<evidence type="ECO:0000256" key="5">
    <source>
        <dbReference type="PROSITE-ProRule" id="PRU00277"/>
    </source>
</evidence>
<dbReference type="InterPro" id="IPR001179">
    <property type="entry name" value="PPIase_FKBP_dom"/>
</dbReference>
<feature type="region of interest" description="Disordered" evidence="6">
    <location>
        <begin position="93"/>
        <end position="269"/>
    </location>
</feature>
<evidence type="ECO:0000256" key="3">
    <source>
        <dbReference type="ARBA" id="ARBA00023235"/>
    </source>
</evidence>
<dbReference type="GO" id="GO:0003755">
    <property type="term" value="F:peptidyl-prolyl cis-trans isomerase activity"/>
    <property type="evidence" value="ECO:0007669"/>
    <property type="project" value="UniProtKB-KW"/>
</dbReference>
<accession>A0A6M2DTG0</accession>
<comment type="similarity">
    <text evidence="4">Belongs to the FKBP-type PPIase family.</text>
</comment>
<dbReference type="SUPFAM" id="SSF54534">
    <property type="entry name" value="FKBP-like"/>
    <property type="match status" value="1"/>
</dbReference>
<dbReference type="Pfam" id="PF00254">
    <property type="entry name" value="FKBP_C"/>
    <property type="match status" value="1"/>
</dbReference>
<dbReference type="PANTHER" id="PTHR43811">
    <property type="entry name" value="FKBP-TYPE PEPTIDYL-PROLYL CIS-TRANS ISOMERASE FKPA"/>
    <property type="match status" value="1"/>
</dbReference>
<keyword evidence="2 4" id="KW-0697">Rotamase</keyword>
<dbReference type="GO" id="GO:0005730">
    <property type="term" value="C:nucleolus"/>
    <property type="evidence" value="ECO:0007669"/>
    <property type="project" value="TreeGrafter"/>
</dbReference>
<dbReference type="EMBL" id="GIIL01004712">
    <property type="protein sequence ID" value="NOV48438.1"/>
    <property type="molecule type" value="Transcribed_RNA"/>
</dbReference>
<dbReference type="PIRSF" id="PIRSF001473">
    <property type="entry name" value="FK506-bp_FPR3"/>
    <property type="match status" value="1"/>
</dbReference>
<dbReference type="GO" id="GO:0000785">
    <property type="term" value="C:chromatin"/>
    <property type="evidence" value="ECO:0007669"/>
    <property type="project" value="TreeGrafter"/>
</dbReference>
<evidence type="ECO:0000256" key="2">
    <source>
        <dbReference type="ARBA" id="ARBA00023110"/>
    </source>
</evidence>
<organism evidence="8">
    <name type="scientific">Xenopsylla cheopis</name>
    <name type="common">Oriental rat flea</name>
    <name type="synonym">Pulex cheopis</name>
    <dbReference type="NCBI Taxonomy" id="163159"/>
    <lineage>
        <taxon>Eukaryota</taxon>
        <taxon>Metazoa</taxon>
        <taxon>Ecdysozoa</taxon>
        <taxon>Arthropoda</taxon>
        <taxon>Hexapoda</taxon>
        <taxon>Insecta</taxon>
        <taxon>Pterygota</taxon>
        <taxon>Neoptera</taxon>
        <taxon>Endopterygota</taxon>
        <taxon>Siphonaptera</taxon>
        <taxon>Pulicidae</taxon>
        <taxon>Xenopsyllinae</taxon>
        <taxon>Xenopsylla</taxon>
    </lineage>
</organism>
<dbReference type="InterPro" id="IPR023566">
    <property type="entry name" value="PPIase_Fpr3/Fpr4-like"/>
</dbReference>
<feature type="compositionally biased region" description="Basic and acidic residues" evidence="6">
    <location>
        <begin position="248"/>
        <end position="269"/>
    </location>
</feature>
<dbReference type="FunFam" id="3.10.50.40:FF:000006">
    <property type="entry name" value="Peptidyl-prolyl cis-trans isomerase"/>
    <property type="match status" value="1"/>
</dbReference>
<evidence type="ECO:0000256" key="4">
    <source>
        <dbReference type="PIRNR" id="PIRNR001473"/>
    </source>
</evidence>
<dbReference type="AlphaFoldDB" id="A0A6M2DTG0"/>
<feature type="compositionally biased region" description="Acidic residues" evidence="6">
    <location>
        <begin position="152"/>
        <end position="161"/>
    </location>
</feature>
<dbReference type="EC" id="5.2.1.8" evidence="4"/>
<evidence type="ECO:0000256" key="1">
    <source>
        <dbReference type="ARBA" id="ARBA00000971"/>
    </source>
</evidence>
<keyword evidence="3 4" id="KW-0413">Isomerase</keyword>
<dbReference type="Gene3D" id="2.60.120.340">
    <property type="entry name" value="Nucleoplasmin core domain"/>
    <property type="match status" value="1"/>
</dbReference>
<evidence type="ECO:0000313" key="8">
    <source>
        <dbReference type="EMBL" id="NOV48438.1"/>
    </source>
</evidence>
<dbReference type="InterPro" id="IPR046357">
    <property type="entry name" value="PPIase_dom_sf"/>
</dbReference>
<dbReference type="PROSITE" id="PS50059">
    <property type="entry name" value="FKBP_PPIASE"/>
    <property type="match status" value="1"/>
</dbReference>
<feature type="compositionally biased region" description="Acidic residues" evidence="6">
    <location>
        <begin position="178"/>
        <end position="226"/>
    </location>
</feature>
<feature type="compositionally biased region" description="Acidic residues" evidence="6">
    <location>
        <begin position="94"/>
        <end position="109"/>
    </location>
</feature>
<dbReference type="Pfam" id="PF17800">
    <property type="entry name" value="NPL"/>
    <property type="match status" value="1"/>
</dbReference>
<reference evidence="8" key="1">
    <citation type="submission" date="2020-03" db="EMBL/GenBank/DDBJ databases">
        <title>Transcriptomic Profiling of the Digestive Tract of the Rat Flea, Xenopsylla cheopis, Following Blood Feeding and Infection with Yersinia pestis.</title>
        <authorList>
            <person name="Bland D.M."/>
            <person name="Martens C.A."/>
            <person name="Virtaneva K."/>
            <person name="Kanakabandi K."/>
            <person name="Long D."/>
            <person name="Rosenke R."/>
            <person name="Saturday G.A."/>
            <person name="Hoyt F.H."/>
            <person name="Bruno D.P."/>
            <person name="Ribeiro J.M.C."/>
            <person name="Hinnebusch J."/>
        </authorList>
    </citation>
    <scope>NUCLEOTIDE SEQUENCE</scope>
</reference>
<dbReference type="InterPro" id="IPR041232">
    <property type="entry name" value="NPL"/>
</dbReference>